<evidence type="ECO:0000259" key="2">
    <source>
        <dbReference type="PROSITE" id="PS50846"/>
    </source>
</evidence>
<protein>
    <submittedName>
        <fullName evidence="3">Heavy metal translocating P-type ATPase</fullName>
    </submittedName>
</protein>
<sequence length="71" mass="7305">MENTQVKIAIDGMGCKSCVAKIEKAVASVQGAEGTVDFGEKTALITAQDNSSSDEALDAIRKLGYGVSVLA</sequence>
<gene>
    <name evidence="3" type="ordered locus">KNP414_02178</name>
</gene>
<dbReference type="InterPro" id="IPR017969">
    <property type="entry name" value="Heavy-metal-associated_CS"/>
</dbReference>
<dbReference type="Gene3D" id="3.30.70.100">
    <property type="match status" value="1"/>
</dbReference>
<dbReference type="SUPFAM" id="SSF55008">
    <property type="entry name" value="HMA, heavy metal-associated domain"/>
    <property type="match status" value="1"/>
</dbReference>
<dbReference type="PATRIC" id="fig|1036673.3.peg.1957"/>
<feature type="domain" description="HMA" evidence="2">
    <location>
        <begin position="4"/>
        <end position="68"/>
    </location>
</feature>
<dbReference type="PROSITE" id="PS50846">
    <property type="entry name" value="HMA_2"/>
    <property type="match status" value="1"/>
</dbReference>
<dbReference type="CDD" id="cd00371">
    <property type="entry name" value="HMA"/>
    <property type="match status" value="1"/>
</dbReference>
<dbReference type="EMBL" id="CP002869">
    <property type="protein sequence ID" value="AEI40739.1"/>
    <property type="molecule type" value="Genomic_DNA"/>
</dbReference>
<accession>F8F509</accession>
<dbReference type="Proteomes" id="UP000006620">
    <property type="component" value="Chromosome"/>
</dbReference>
<reference evidence="4" key="1">
    <citation type="submission" date="2011-06" db="EMBL/GenBank/DDBJ databases">
        <title>Complete genome sequence of Paenibacillus mucilaginosus KNP414.</title>
        <authorList>
            <person name="Wang J."/>
            <person name="Hu S."/>
            <person name="Hu X."/>
            <person name="Zhang B."/>
            <person name="Dong D."/>
            <person name="Zhang S."/>
            <person name="Zhao K."/>
            <person name="Wu D."/>
        </authorList>
    </citation>
    <scope>NUCLEOTIDE SEQUENCE [LARGE SCALE GENOMIC DNA]</scope>
    <source>
        <strain evidence="4">KNP414</strain>
    </source>
</reference>
<proteinExistence type="predicted"/>
<reference evidence="3 4" key="2">
    <citation type="journal article" date="2013" name="Genome Announc.">
        <title>Genome Sequence of Growth-Improving Paenibacillus mucilaginosus Strain KNP414.</title>
        <authorList>
            <person name="Lu J.J."/>
            <person name="Wang J.F."/>
            <person name="Hu X.F."/>
        </authorList>
    </citation>
    <scope>NUCLEOTIDE SEQUENCE [LARGE SCALE GENOMIC DNA]</scope>
    <source>
        <strain evidence="3 4">KNP414</strain>
    </source>
</reference>
<organism evidence="3 4">
    <name type="scientific">Paenibacillus mucilaginosus (strain KNP414)</name>
    <dbReference type="NCBI Taxonomy" id="1036673"/>
    <lineage>
        <taxon>Bacteria</taxon>
        <taxon>Bacillati</taxon>
        <taxon>Bacillota</taxon>
        <taxon>Bacilli</taxon>
        <taxon>Bacillales</taxon>
        <taxon>Paenibacillaceae</taxon>
        <taxon>Paenibacillus</taxon>
    </lineage>
</organism>
<evidence type="ECO:0000313" key="3">
    <source>
        <dbReference type="EMBL" id="AEI40739.1"/>
    </source>
</evidence>
<dbReference type="InterPro" id="IPR036163">
    <property type="entry name" value="HMA_dom_sf"/>
</dbReference>
<dbReference type="PROSITE" id="PS01047">
    <property type="entry name" value="HMA_1"/>
    <property type="match status" value="1"/>
</dbReference>
<dbReference type="KEGG" id="pms:KNP414_02178"/>
<name>F8F509_PAEMK</name>
<evidence type="ECO:0000256" key="1">
    <source>
        <dbReference type="ARBA" id="ARBA00022723"/>
    </source>
</evidence>
<dbReference type="GO" id="GO:0046872">
    <property type="term" value="F:metal ion binding"/>
    <property type="evidence" value="ECO:0007669"/>
    <property type="project" value="UniProtKB-KW"/>
</dbReference>
<dbReference type="InterPro" id="IPR006121">
    <property type="entry name" value="HMA_dom"/>
</dbReference>
<evidence type="ECO:0000313" key="4">
    <source>
        <dbReference type="Proteomes" id="UP000006620"/>
    </source>
</evidence>
<dbReference type="HOGENOM" id="CLU_134973_6_2_9"/>
<dbReference type="RefSeq" id="WP_013915900.1">
    <property type="nucleotide sequence ID" value="NC_015690.1"/>
</dbReference>
<dbReference type="AlphaFoldDB" id="F8F509"/>
<dbReference type="Pfam" id="PF00403">
    <property type="entry name" value="HMA"/>
    <property type="match status" value="1"/>
</dbReference>
<keyword evidence="1" id="KW-0479">Metal-binding</keyword>